<keyword evidence="2" id="KW-1185">Reference proteome</keyword>
<accession>A0ACC3DJP0</accession>
<evidence type="ECO:0000313" key="2">
    <source>
        <dbReference type="Proteomes" id="UP001186974"/>
    </source>
</evidence>
<proteinExistence type="predicted"/>
<protein>
    <submittedName>
        <fullName evidence="1">Uncharacterized protein</fullName>
    </submittedName>
</protein>
<reference evidence="1" key="1">
    <citation type="submission" date="2024-09" db="EMBL/GenBank/DDBJ databases">
        <title>Black Yeasts Isolated from many extreme environments.</title>
        <authorList>
            <person name="Coleine C."/>
            <person name="Stajich J.E."/>
            <person name="Selbmann L."/>
        </authorList>
    </citation>
    <scope>NUCLEOTIDE SEQUENCE</scope>
    <source>
        <strain evidence="1">CCFEE 5737</strain>
    </source>
</reference>
<sequence>MDDSVFPFLSLPAELRDEIYHYSVGDYNEVAAVLYHANEKIQELENDITQSSETSRDQMLSTLHKGMRSSLPHPPTPNVLLINKQITAASTRSFEEAGSHHRRQRGTGLLPDGRRGLQGQPSCARRDSSENDPSGSENIVPDWPSHKRLAYPEEVEDVLDRVAAAPVR</sequence>
<dbReference type="Proteomes" id="UP001186974">
    <property type="component" value="Unassembled WGS sequence"/>
</dbReference>
<organism evidence="1 2">
    <name type="scientific">Coniosporium uncinatum</name>
    <dbReference type="NCBI Taxonomy" id="93489"/>
    <lineage>
        <taxon>Eukaryota</taxon>
        <taxon>Fungi</taxon>
        <taxon>Dikarya</taxon>
        <taxon>Ascomycota</taxon>
        <taxon>Pezizomycotina</taxon>
        <taxon>Dothideomycetes</taxon>
        <taxon>Dothideomycetes incertae sedis</taxon>
        <taxon>Coniosporium</taxon>
    </lineage>
</organism>
<evidence type="ECO:0000313" key="1">
    <source>
        <dbReference type="EMBL" id="KAK3076777.1"/>
    </source>
</evidence>
<comment type="caution">
    <text evidence="1">The sequence shown here is derived from an EMBL/GenBank/DDBJ whole genome shotgun (WGS) entry which is preliminary data.</text>
</comment>
<gene>
    <name evidence="1" type="ORF">LTS18_012087</name>
</gene>
<dbReference type="EMBL" id="JAWDJW010003568">
    <property type="protein sequence ID" value="KAK3076777.1"/>
    <property type="molecule type" value="Genomic_DNA"/>
</dbReference>
<name>A0ACC3DJP0_9PEZI</name>